<keyword evidence="3" id="KW-1185">Reference proteome</keyword>
<protein>
    <recommendedName>
        <fullName evidence="1">SnoaL-like domain-containing protein</fullName>
    </recommendedName>
</protein>
<dbReference type="Pfam" id="PF13577">
    <property type="entry name" value="SnoaL_4"/>
    <property type="match status" value="1"/>
</dbReference>
<evidence type="ECO:0000259" key="1">
    <source>
        <dbReference type="Pfam" id="PF13577"/>
    </source>
</evidence>
<dbReference type="SUPFAM" id="SSF54427">
    <property type="entry name" value="NTF2-like"/>
    <property type="match status" value="1"/>
</dbReference>
<reference evidence="3" key="1">
    <citation type="journal article" date="2019" name="Int. J. Syst. Evol. Microbiol.">
        <title>The Global Catalogue of Microorganisms (GCM) 10K type strain sequencing project: providing services to taxonomists for standard genome sequencing and annotation.</title>
        <authorList>
            <consortium name="The Broad Institute Genomics Platform"/>
            <consortium name="The Broad Institute Genome Sequencing Center for Infectious Disease"/>
            <person name="Wu L."/>
            <person name="Ma J."/>
        </authorList>
    </citation>
    <scope>NUCLEOTIDE SEQUENCE [LARGE SCALE GENOMIC DNA]</scope>
    <source>
        <strain evidence="3">JCM 17933</strain>
    </source>
</reference>
<evidence type="ECO:0000313" key="2">
    <source>
        <dbReference type="EMBL" id="GAA4512662.1"/>
    </source>
</evidence>
<accession>A0ABP8QXK5</accession>
<name>A0ABP8QXK5_9ACTN</name>
<dbReference type="EMBL" id="BAABHF010000046">
    <property type="protein sequence ID" value="GAA4512662.1"/>
    <property type="molecule type" value="Genomic_DNA"/>
</dbReference>
<dbReference type="Gene3D" id="3.10.450.50">
    <property type="match status" value="1"/>
</dbReference>
<comment type="caution">
    <text evidence="2">The sequence shown here is derived from an EMBL/GenBank/DDBJ whole genome shotgun (WGS) entry which is preliminary data.</text>
</comment>
<dbReference type="RefSeq" id="WP_345472730.1">
    <property type="nucleotide sequence ID" value="NZ_BAABHF010000046.1"/>
</dbReference>
<proteinExistence type="predicted"/>
<dbReference type="InterPro" id="IPR037401">
    <property type="entry name" value="SnoaL-like"/>
</dbReference>
<gene>
    <name evidence="2" type="ORF">GCM10023191_078730</name>
</gene>
<feature type="domain" description="SnoaL-like" evidence="1">
    <location>
        <begin position="24"/>
        <end position="147"/>
    </location>
</feature>
<dbReference type="Proteomes" id="UP001500503">
    <property type="component" value="Unassembled WGS sequence"/>
</dbReference>
<sequence length="178" mass="20211">MISTILPRSYFAPLEKVQTRLGADDQLACLNLVARFEWCFDSRNFDALSEMLTEDFVLDHVWGYREGREAAIALLREKLPINDGLRHASLNPTVYAEEDGTATALSYLLGVLVGEDEDGPQRPIIAGEGLRVDRFRKDDGLWRMTACTVDQMWVHSSFPIPDTERAHYRLDAAIRPRT</sequence>
<organism evidence="2 3">
    <name type="scientific">Actinoallomurus oryzae</name>
    <dbReference type="NCBI Taxonomy" id="502180"/>
    <lineage>
        <taxon>Bacteria</taxon>
        <taxon>Bacillati</taxon>
        <taxon>Actinomycetota</taxon>
        <taxon>Actinomycetes</taxon>
        <taxon>Streptosporangiales</taxon>
        <taxon>Thermomonosporaceae</taxon>
        <taxon>Actinoallomurus</taxon>
    </lineage>
</organism>
<dbReference type="InterPro" id="IPR032710">
    <property type="entry name" value="NTF2-like_dom_sf"/>
</dbReference>
<evidence type="ECO:0000313" key="3">
    <source>
        <dbReference type="Proteomes" id="UP001500503"/>
    </source>
</evidence>